<gene>
    <name evidence="1" type="ORF">MEDL_13074</name>
</gene>
<name>A0A8S3QZ83_MYTED</name>
<comment type="caution">
    <text evidence="1">The sequence shown here is derived from an EMBL/GenBank/DDBJ whole genome shotgun (WGS) entry which is preliminary data.</text>
</comment>
<organism evidence="1 2">
    <name type="scientific">Mytilus edulis</name>
    <name type="common">Blue mussel</name>
    <dbReference type="NCBI Taxonomy" id="6550"/>
    <lineage>
        <taxon>Eukaryota</taxon>
        <taxon>Metazoa</taxon>
        <taxon>Spiralia</taxon>
        <taxon>Lophotrochozoa</taxon>
        <taxon>Mollusca</taxon>
        <taxon>Bivalvia</taxon>
        <taxon>Autobranchia</taxon>
        <taxon>Pteriomorphia</taxon>
        <taxon>Mytilida</taxon>
        <taxon>Mytiloidea</taxon>
        <taxon>Mytilidae</taxon>
        <taxon>Mytilinae</taxon>
        <taxon>Mytilus</taxon>
    </lineage>
</organism>
<evidence type="ECO:0000313" key="1">
    <source>
        <dbReference type="EMBL" id="CAG2198287.1"/>
    </source>
</evidence>
<dbReference type="SUPFAM" id="SSF57845">
    <property type="entry name" value="B-box zinc-binding domain"/>
    <property type="match status" value="1"/>
</dbReference>
<protein>
    <recommendedName>
        <fullName evidence="3">B box-type domain-containing protein</fullName>
    </recommendedName>
</protein>
<dbReference type="OrthoDB" id="6121460at2759"/>
<accession>A0A8S3QZ83</accession>
<reference evidence="1" key="1">
    <citation type="submission" date="2021-03" db="EMBL/GenBank/DDBJ databases">
        <authorList>
            <person name="Bekaert M."/>
        </authorList>
    </citation>
    <scope>NUCLEOTIDE SEQUENCE</scope>
</reference>
<sequence>MATNSSYCDFCDNLQINEHSVVWCSECDEGPNEECKNHNSDSKASKSHETVSIAEYKKLPTEVIHSAQTCKLHNEKFELFCRDHDCPCCQKCVNSHNDCKSLTDINELIKNINTSNSFYEFEQTLLEVVDNVKQLGINRKENLKSLENKKKKLKQ</sequence>
<keyword evidence="2" id="KW-1185">Reference proteome</keyword>
<dbReference type="Proteomes" id="UP000683360">
    <property type="component" value="Unassembled WGS sequence"/>
</dbReference>
<evidence type="ECO:0008006" key="3">
    <source>
        <dbReference type="Google" id="ProtNLM"/>
    </source>
</evidence>
<dbReference type="EMBL" id="CAJPWZ010000675">
    <property type="protein sequence ID" value="CAG2198287.1"/>
    <property type="molecule type" value="Genomic_DNA"/>
</dbReference>
<proteinExistence type="predicted"/>
<dbReference type="Gene3D" id="3.30.160.60">
    <property type="entry name" value="Classic Zinc Finger"/>
    <property type="match status" value="1"/>
</dbReference>
<evidence type="ECO:0000313" key="2">
    <source>
        <dbReference type="Proteomes" id="UP000683360"/>
    </source>
</evidence>
<dbReference type="AlphaFoldDB" id="A0A8S3QZ83"/>